<dbReference type="SUPFAM" id="SSF51246">
    <property type="entry name" value="Rudiment single hybrid motif"/>
    <property type="match status" value="1"/>
</dbReference>
<keyword evidence="4 7" id="KW-0067">ATP-binding</keyword>
<keyword evidence="2 11" id="KW-0436">Ligase</keyword>
<protein>
    <submittedName>
        <fullName evidence="11">Methylcrotonyl-CoA carboxylase biotin-containing subunit</fullName>
        <ecNumber evidence="11">6.4.1.4</ecNumber>
    </submittedName>
</protein>
<feature type="domain" description="Lipoyl-binding" evidence="8">
    <location>
        <begin position="584"/>
        <end position="660"/>
    </location>
</feature>
<accession>H0E8C2</accession>
<dbReference type="InterPro" id="IPR000089">
    <property type="entry name" value="Biotin_lipoyl"/>
</dbReference>
<dbReference type="Gene3D" id="2.40.50.100">
    <property type="match status" value="1"/>
</dbReference>
<dbReference type="SUPFAM" id="SSF51230">
    <property type="entry name" value="Single hybrid motif"/>
    <property type="match status" value="1"/>
</dbReference>
<dbReference type="Pfam" id="PF02786">
    <property type="entry name" value="CPSase_L_D2"/>
    <property type="match status" value="1"/>
</dbReference>
<dbReference type="PROSITE" id="PS50968">
    <property type="entry name" value="BIOTINYL_LIPOYL"/>
    <property type="match status" value="1"/>
</dbReference>
<gene>
    <name evidence="11" type="ORF">PAI11_30830</name>
</gene>
<dbReference type="GO" id="GO:0004485">
    <property type="term" value="F:methylcrotonoyl-CoA carboxylase activity"/>
    <property type="evidence" value="ECO:0007669"/>
    <property type="project" value="UniProtKB-EC"/>
</dbReference>
<evidence type="ECO:0000256" key="4">
    <source>
        <dbReference type="ARBA" id="ARBA00022840"/>
    </source>
</evidence>
<sequence length="661" mass="69565">MNAQTTTIRRVLVANRGEIAVRIFATCRRLGIATVAVHSTADADAPFVRAADAAVLIGGPEPSASYLRGDAVIEAARAAGADAVHPGYGFLSESADFAAAVLDAGLIWIGPAPETIEAMGSKVRAREAMEEAGVPVLPGARLDDAVVDDELRRQAAAIGYPLLVKASAGGGGRGMRRVEDPDGLSSAVASARHEAGAAFGDPTVFLERLVLRPRHVEVQILGDAHGTVSVLPERDCTIQRRHQKLVEESPAPNLDATVRAAMADAARSAAEAISYVGAGTVEFVLDPKGGAYFLEVNTRLQVEHPVTEAVCALDLVELQLRIAEGEALPPEAIDPSPVGHAIEARLVAEDPAADWMPQTGPVHRFAFPDDVRVDSGVESGSMVSPYYDSLLAKVVVHAPTREAAARRLADALRRADLAGPMTARDLLVRVLEHPRFHAVDHDTQFVQDAIGELARPLLAADERPRAAAAAALAIQAARRDAVPAGRLIPSGWRNVPALPQRCSFGGASDPVDVAYRLDRTGALAMLQVDGVDLGVELEAATAELVEFRVAGVRRRYAVRTAGDRVWVSTPRGQLELRVHSRFPDAADAAPEGSSTAPLPGTVLRVLVEVGDRVEAGQAVVVVEAMKMEHEITTATSGTVGALPVAVGDRVAEGAVLIVVDD</sequence>
<evidence type="ECO:0000256" key="5">
    <source>
        <dbReference type="ARBA" id="ARBA00023267"/>
    </source>
</evidence>
<dbReference type="InterPro" id="IPR048429">
    <property type="entry name" value="MCC_alpha_BT"/>
</dbReference>
<dbReference type="EC" id="6.4.1.4" evidence="11"/>
<dbReference type="InterPro" id="IPR011053">
    <property type="entry name" value="Single_hybrid_motif"/>
</dbReference>
<dbReference type="PROSITE" id="PS00867">
    <property type="entry name" value="CPSASE_2"/>
    <property type="match status" value="1"/>
</dbReference>
<dbReference type="InterPro" id="IPR011761">
    <property type="entry name" value="ATP-grasp"/>
</dbReference>
<dbReference type="Pfam" id="PF21139">
    <property type="entry name" value="BT_MCC_alpha"/>
    <property type="match status" value="1"/>
</dbReference>
<evidence type="ECO:0000259" key="10">
    <source>
        <dbReference type="PROSITE" id="PS50979"/>
    </source>
</evidence>
<dbReference type="SMART" id="SM00878">
    <property type="entry name" value="Biotin_carb_C"/>
    <property type="match status" value="1"/>
</dbReference>
<dbReference type="Pfam" id="PF00364">
    <property type="entry name" value="Biotin_lipoyl"/>
    <property type="match status" value="1"/>
</dbReference>
<proteinExistence type="predicted"/>
<dbReference type="InterPro" id="IPR011054">
    <property type="entry name" value="Rudment_hybrid_motif"/>
</dbReference>
<dbReference type="PROSITE" id="PS50979">
    <property type="entry name" value="BC"/>
    <property type="match status" value="1"/>
</dbReference>
<evidence type="ECO:0000256" key="3">
    <source>
        <dbReference type="ARBA" id="ARBA00022741"/>
    </source>
</evidence>
<comment type="catalytic activity">
    <reaction evidence="6">
        <text>N(6)-biotinyl-L-lysyl-[protein] + hydrogencarbonate + ATP = N(6)-carboxybiotinyl-L-lysyl-[protein] + ADP + phosphate + H(+)</text>
        <dbReference type="Rhea" id="RHEA:13501"/>
        <dbReference type="Rhea" id="RHEA-COMP:10505"/>
        <dbReference type="Rhea" id="RHEA-COMP:10506"/>
        <dbReference type="ChEBI" id="CHEBI:15378"/>
        <dbReference type="ChEBI" id="CHEBI:17544"/>
        <dbReference type="ChEBI" id="CHEBI:30616"/>
        <dbReference type="ChEBI" id="CHEBI:43474"/>
        <dbReference type="ChEBI" id="CHEBI:83144"/>
        <dbReference type="ChEBI" id="CHEBI:83145"/>
        <dbReference type="ChEBI" id="CHEBI:456216"/>
        <dbReference type="EC" id="6.3.4.14"/>
    </reaction>
    <physiologicalReaction direction="left-to-right" evidence="6">
        <dbReference type="Rhea" id="RHEA:13502"/>
    </physiologicalReaction>
</comment>
<dbReference type="PANTHER" id="PTHR18866:SF126">
    <property type="entry name" value="BIOTIN CARBOXYLASE"/>
    <property type="match status" value="1"/>
</dbReference>
<dbReference type="InterPro" id="IPR050856">
    <property type="entry name" value="Biotin_carboxylase_complex"/>
</dbReference>
<dbReference type="PANTHER" id="PTHR18866">
    <property type="entry name" value="CARBOXYLASE:PYRUVATE/ACETYL-COA/PROPIONYL-COA CARBOXYLASE"/>
    <property type="match status" value="1"/>
</dbReference>
<dbReference type="InterPro" id="IPR005482">
    <property type="entry name" value="Biotin_COase_C"/>
</dbReference>
<dbReference type="InterPro" id="IPR011764">
    <property type="entry name" value="Biotin_carboxylation_dom"/>
</dbReference>
<organism evidence="11 12">
    <name type="scientific">Patulibacter medicamentivorans</name>
    <dbReference type="NCBI Taxonomy" id="1097667"/>
    <lineage>
        <taxon>Bacteria</taxon>
        <taxon>Bacillati</taxon>
        <taxon>Actinomycetota</taxon>
        <taxon>Thermoleophilia</taxon>
        <taxon>Solirubrobacterales</taxon>
        <taxon>Patulibacteraceae</taxon>
        <taxon>Patulibacter</taxon>
    </lineage>
</organism>
<dbReference type="SUPFAM" id="SSF56059">
    <property type="entry name" value="Glutathione synthetase ATP-binding domain-like"/>
    <property type="match status" value="1"/>
</dbReference>
<reference evidence="11 12" key="1">
    <citation type="journal article" date="2013" name="Biodegradation">
        <title>Quantitative proteomic analysis of ibuprofen-degrading Patulibacter sp. strain I11.</title>
        <authorList>
            <person name="Almeida B."/>
            <person name="Kjeldal H."/>
            <person name="Lolas I."/>
            <person name="Knudsen A.D."/>
            <person name="Carvalho G."/>
            <person name="Nielsen K.L."/>
            <person name="Barreto Crespo M.T."/>
            <person name="Stensballe A."/>
            <person name="Nielsen J.L."/>
        </authorList>
    </citation>
    <scope>NUCLEOTIDE SEQUENCE [LARGE SCALE GENOMIC DNA]</scope>
    <source>
        <strain evidence="11 12">I11</strain>
    </source>
</reference>
<dbReference type="RefSeq" id="WP_007576796.1">
    <property type="nucleotide sequence ID" value="NZ_AGUD01000242.1"/>
</dbReference>
<dbReference type="Proteomes" id="UP000005143">
    <property type="component" value="Unassembled WGS sequence"/>
</dbReference>
<dbReference type="InterPro" id="IPR016185">
    <property type="entry name" value="PreATP-grasp_dom_sf"/>
</dbReference>
<evidence type="ECO:0000259" key="8">
    <source>
        <dbReference type="PROSITE" id="PS50968"/>
    </source>
</evidence>
<dbReference type="GO" id="GO:0046872">
    <property type="term" value="F:metal ion binding"/>
    <property type="evidence" value="ECO:0007669"/>
    <property type="project" value="InterPro"/>
</dbReference>
<dbReference type="Gene3D" id="3.30.470.20">
    <property type="entry name" value="ATP-grasp fold, B domain"/>
    <property type="match status" value="1"/>
</dbReference>
<name>H0E8C2_9ACTN</name>
<evidence type="ECO:0000256" key="6">
    <source>
        <dbReference type="ARBA" id="ARBA00048501"/>
    </source>
</evidence>
<dbReference type="GO" id="GO:0005524">
    <property type="term" value="F:ATP binding"/>
    <property type="evidence" value="ECO:0007669"/>
    <property type="project" value="UniProtKB-UniRule"/>
</dbReference>
<evidence type="ECO:0000313" key="11">
    <source>
        <dbReference type="EMBL" id="EHN10064.1"/>
    </source>
</evidence>
<dbReference type="Pfam" id="PF00289">
    <property type="entry name" value="Biotin_carb_N"/>
    <property type="match status" value="1"/>
</dbReference>
<dbReference type="InterPro" id="IPR005479">
    <property type="entry name" value="CPAse_ATP-bd"/>
</dbReference>
<dbReference type="PROSITE" id="PS00866">
    <property type="entry name" value="CPSASE_1"/>
    <property type="match status" value="1"/>
</dbReference>
<comment type="caution">
    <text evidence="11">The sequence shown here is derived from an EMBL/GenBank/DDBJ whole genome shotgun (WGS) entry which is preliminary data.</text>
</comment>
<keyword evidence="5" id="KW-0092">Biotin</keyword>
<dbReference type="Pfam" id="PF02785">
    <property type="entry name" value="Biotin_carb_C"/>
    <property type="match status" value="1"/>
</dbReference>
<evidence type="ECO:0000256" key="7">
    <source>
        <dbReference type="PROSITE-ProRule" id="PRU00409"/>
    </source>
</evidence>
<dbReference type="AlphaFoldDB" id="H0E8C2"/>
<keyword evidence="3 7" id="KW-0547">Nucleotide-binding</keyword>
<dbReference type="InterPro" id="IPR005481">
    <property type="entry name" value="BC-like_N"/>
</dbReference>
<dbReference type="FunFam" id="2.40.50.100:FF:000003">
    <property type="entry name" value="Acetyl-CoA carboxylase biotin carboxyl carrier protein"/>
    <property type="match status" value="1"/>
</dbReference>
<dbReference type="EMBL" id="AGUD01000242">
    <property type="protein sequence ID" value="EHN10064.1"/>
    <property type="molecule type" value="Genomic_DNA"/>
</dbReference>
<feature type="domain" description="ATP-grasp" evidence="9">
    <location>
        <begin position="126"/>
        <end position="324"/>
    </location>
</feature>
<dbReference type="OrthoDB" id="249215at2"/>
<keyword evidence="12" id="KW-1185">Reference proteome</keyword>
<dbReference type="FunFam" id="3.40.50.20:FF:000010">
    <property type="entry name" value="Propionyl-CoA carboxylase subunit alpha"/>
    <property type="match status" value="1"/>
</dbReference>
<comment type="cofactor">
    <cofactor evidence="1">
        <name>biotin</name>
        <dbReference type="ChEBI" id="CHEBI:57586"/>
    </cofactor>
</comment>
<evidence type="ECO:0000259" key="9">
    <source>
        <dbReference type="PROSITE" id="PS50975"/>
    </source>
</evidence>
<dbReference type="PATRIC" id="fig|1097667.3.peg.3056"/>
<dbReference type="SUPFAM" id="SSF52440">
    <property type="entry name" value="PreATP-grasp domain"/>
    <property type="match status" value="1"/>
</dbReference>
<dbReference type="PROSITE" id="PS50975">
    <property type="entry name" value="ATP_GRASP"/>
    <property type="match status" value="1"/>
</dbReference>
<evidence type="ECO:0000256" key="2">
    <source>
        <dbReference type="ARBA" id="ARBA00022598"/>
    </source>
</evidence>
<dbReference type="CDD" id="cd06850">
    <property type="entry name" value="biotinyl_domain"/>
    <property type="match status" value="1"/>
</dbReference>
<feature type="domain" description="Biotin carboxylation" evidence="10">
    <location>
        <begin position="7"/>
        <end position="451"/>
    </location>
</feature>
<evidence type="ECO:0000256" key="1">
    <source>
        <dbReference type="ARBA" id="ARBA00001953"/>
    </source>
</evidence>
<dbReference type="GO" id="GO:0004075">
    <property type="term" value="F:biotin carboxylase activity"/>
    <property type="evidence" value="ECO:0007669"/>
    <property type="project" value="UniProtKB-EC"/>
</dbReference>
<evidence type="ECO:0000313" key="12">
    <source>
        <dbReference type="Proteomes" id="UP000005143"/>
    </source>
</evidence>